<comment type="caution">
    <text evidence="3">The sequence shown here is derived from an EMBL/GenBank/DDBJ whole genome shotgun (WGS) entry which is preliminary data.</text>
</comment>
<organism evidence="3 4">
    <name type="scientific">Variovorax rhizosphaerae</name>
    <dbReference type="NCBI Taxonomy" id="1836200"/>
    <lineage>
        <taxon>Bacteria</taxon>
        <taxon>Pseudomonadati</taxon>
        <taxon>Pseudomonadota</taxon>
        <taxon>Betaproteobacteria</taxon>
        <taxon>Burkholderiales</taxon>
        <taxon>Comamonadaceae</taxon>
        <taxon>Variovorax</taxon>
    </lineage>
</organism>
<name>A0ABU8WTC0_9BURK</name>
<feature type="chain" id="PRO_5047377950" evidence="2">
    <location>
        <begin position="45"/>
        <end position="343"/>
    </location>
</feature>
<accession>A0ABU8WTC0</accession>
<sequence>MRHIIQRAPIQDDARPSRVRCGSLGKALRLVALCFGLAASLAHAQSFPTKPVTVVVPFPAGSTTDVIIRLAGPRMQQILGQPLIVDNRVGAAGSIGTALVARAPADGYTLLFTSQAHTANSSLYPNLPWDPVKSFAPVLLVGSIPNVFAVRSSEPFKTLEEFIAFAKSKPGQLNYASSGVGTSPHLTTELLKQASAIELTHVPYKSSPEALNALIAGDVAMAPLGIVIAKSQIEAGKVRALAVSSSTRSRVLPNVPPVAESGIPNYDVRPLQAIFAPAGTPRGIVDQLNAAFTKALTSPEIESKLVDLGVELDLRSPQETGKFIQADVDRWSVVIKRAGIRLD</sequence>
<keyword evidence="4" id="KW-1185">Reference proteome</keyword>
<dbReference type="PIRSF" id="PIRSF017082">
    <property type="entry name" value="YflP"/>
    <property type="match status" value="1"/>
</dbReference>
<dbReference type="EMBL" id="JBBKZT010000017">
    <property type="protein sequence ID" value="MEJ8850782.1"/>
    <property type="molecule type" value="Genomic_DNA"/>
</dbReference>
<dbReference type="SUPFAM" id="SSF53850">
    <property type="entry name" value="Periplasmic binding protein-like II"/>
    <property type="match status" value="1"/>
</dbReference>
<protein>
    <submittedName>
        <fullName evidence="3">Tripartite tricarboxylate transporter substrate binding protein</fullName>
    </submittedName>
</protein>
<gene>
    <name evidence="3" type="ORF">WKW82_29365</name>
</gene>
<evidence type="ECO:0000256" key="2">
    <source>
        <dbReference type="SAM" id="SignalP"/>
    </source>
</evidence>
<evidence type="ECO:0000313" key="3">
    <source>
        <dbReference type="EMBL" id="MEJ8850782.1"/>
    </source>
</evidence>
<feature type="signal peptide" evidence="2">
    <location>
        <begin position="1"/>
        <end position="44"/>
    </location>
</feature>
<dbReference type="PANTHER" id="PTHR42928">
    <property type="entry name" value="TRICARBOXYLATE-BINDING PROTEIN"/>
    <property type="match status" value="1"/>
</dbReference>
<dbReference type="Gene3D" id="3.40.190.150">
    <property type="entry name" value="Bordetella uptake gene, domain 1"/>
    <property type="match status" value="1"/>
</dbReference>
<dbReference type="CDD" id="cd13578">
    <property type="entry name" value="PBP2_Bug27"/>
    <property type="match status" value="1"/>
</dbReference>
<proteinExistence type="inferred from homology"/>
<keyword evidence="2" id="KW-0732">Signal</keyword>
<dbReference type="Pfam" id="PF03401">
    <property type="entry name" value="TctC"/>
    <property type="match status" value="1"/>
</dbReference>
<dbReference type="InterPro" id="IPR005064">
    <property type="entry name" value="BUG"/>
</dbReference>
<dbReference type="PANTHER" id="PTHR42928:SF5">
    <property type="entry name" value="BLR1237 PROTEIN"/>
    <property type="match status" value="1"/>
</dbReference>
<reference evidence="3 4" key="1">
    <citation type="submission" date="2024-03" db="EMBL/GenBank/DDBJ databases">
        <title>Novel species of the genus Variovorax.</title>
        <authorList>
            <person name="Liu Q."/>
            <person name="Xin Y.-H."/>
        </authorList>
    </citation>
    <scope>NUCLEOTIDE SEQUENCE [LARGE SCALE GENOMIC DNA]</scope>
    <source>
        <strain evidence="3 4">KACC 18900</strain>
    </source>
</reference>
<dbReference type="Gene3D" id="3.40.190.10">
    <property type="entry name" value="Periplasmic binding protein-like II"/>
    <property type="match status" value="1"/>
</dbReference>
<dbReference type="Proteomes" id="UP001385892">
    <property type="component" value="Unassembled WGS sequence"/>
</dbReference>
<dbReference type="RefSeq" id="WP_340346232.1">
    <property type="nucleotide sequence ID" value="NZ_JBBKZT010000017.1"/>
</dbReference>
<evidence type="ECO:0000313" key="4">
    <source>
        <dbReference type="Proteomes" id="UP001385892"/>
    </source>
</evidence>
<dbReference type="InterPro" id="IPR042100">
    <property type="entry name" value="Bug_dom1"/>
</dbReference>
<evidence type="ECO:0000256" key="1">
    <source>
        <dbReference type="ARBA" id="ARBA00006987"/>
    </source>
</evidence>
<comment type="similarity">
    <text evidence="1">Belongs to the UPF0065 (bug) family.</text>
</comment>